<accession>A0A229RI47</accession>
<gene>
    <name evidence="1" type="ORF">CFP75_27560</name>
</gene>
<evidence type="ECO:0008006" key="3">
    <source>
        <dbReference type="Google" id="ProtNLM"/>
    </source>
</evidence>
<dbReference type="EMBL" id="NMQU01000090">
    <property type="protein sequence ID" value="OXM46338.1"/>
    <property type="molecule type" value="Genomic_DNA"/>
</dbReference>
<evidence type="ECO:0000313" key="1">
    <source>
        <dbReference type="EMBL" id="OXM46338.1"/>
    </source>
</evidence>
<dbReference type="OrthoDB" id="8576080at2"/>
<reference evidence="1 2" key="1">
    <citation type="submission" date="2017-07" db="EMBL/GenBank/DDBJ databases">
        <title>Amycolatopsis alba DSM 44262 Genome sequencing and assembly.</title>
        <authorList>
            <person name="Kaur N."/>
            <person name="Mayilraj S."/>
        </authorList>
    </citation>
    <scope>NUCLEOTIDE SEQUENCE [LARGE SCALE GENOMIC DNA]</scope>
    <source>
        <strain evidence="1 2">DSM 44262</strain>
    </source>
</reference>
<proteinExistence type="predicted"/>
<name>A0A229RI47_AMYAL</name>
<dbReference type="Proteomes" id="UP000215563">
    <property type="component" value="Unassembled WGS sequence"/>
</dbReference>
<dbReference type="RefSeq" id="WP_020634501.1">
    <property type="nucleotide sequence ID" value="NZ_KB913032.1"/>
</dbReference>
<organism evidence="1 2">
    <name type="scientific">Amycolatopsis alba DSM 44262</name>
    <dbReference type="NCBI Taxonomy" id="1125972"/>
    <lineage>
        <taxon>Bacteria</taxon>
        <taxon>Bacillati</taxon>
        <taxon>Actinomycetota</taxon>
        <taxon>Actinomycetes</taxon>
        <taxon>Pseudonocardiales</taxon>
        <taxon>Pseudonocardiaceae</taxon>
        <taxon>Amycolatopsis</taxon>
    </lineage>
</organism>
<protein>
    <recommendedName>
        <fullName evidence="3">Alanine-rich protein</fullName>
    </recommendedName>
</protein>
<dbReference type="AlphaFoldDB" id="A0A229RI47"/>
<sequence>MKVTGYAYPWDVVDDPGFVERVRELGVDEVAVAVSYHSARAATPWSPERTSVVARHAALYRPVRDEAWGELKPAEPDWVESRDSAGDAVRLLNEAGIPAAAWIVLTHNSQLGLQFPDYTVRNCFGERYPWALCPGQPAVREYAANVTAESLAGLGFATVILEACGPLGAVHQHQHEKTDGVWSPAVARLLSICCCDACLDTWAAAGQDPAKALGKLRAEVRRLIDSGDLRATEDKILPTLRQVLLDARQKATDALRREVLAKIPSGPRIVLHGAMDPWVTGALPGLTPSAPDDVDAVVLQNWVPGHPSVGAVATARAKLPEKVAVGSYITAVAASPVPDIEAYTTELGKAGATELHLYHLGLAGPGRWADLIAAVSAAQELVEEKRKP</sequence>
<evidence type="ECO:0000313" key="2">
    <source>
        <dbReference type="Proteomes" id="UP000215563"/>
    </source>
</evidence>
<comment type="caution">
    <text evidence="1">The sequence shown here is derived from an EMBL/GenBank/DDBJ whole genome shotgun (WGS) entry which is preliminary data.</text>
</comment>
<keyword evidence="2" id="KW-1185">Reference proteome</keyword>